<comment type="caution">
    <text evidence="3">The sequence shown here is derived from an EMBL/GenBank/DDBJ whole genome shotgun (WGS) entry which is preliminary data.</text>
</comment>
<dbReference type="AlphaFoldDB" id="A0A150IXN3"/>
<accession>A0A150IJN0</accession>
<dbReference type="EMBL" id="LNJC01000029">
    <property type="protein sequence ID" value="KYC49665.1"/>
    <property type="molecule type" value="Genomic_DNA"/>
</dbReference>
<dbReference type="EMBL" id="LNGE01000030">
    <property type="protein sequence ID" value="KYC45098.1"/>
    <property type="molecule type" value="Genomic_DNA"/>
</dbReference>
<evidence type="ECO:0000313" key="3">
    <source>
        <dbReference type="EMBL" id="KYC49665.1"/>
    </source>
</evidence>
<proteinExistence type="predicted"/>
<evidence type="ECO:0000313" key="6">
    <source>
        <dbReference type="Proteomes" id="UP000092403"/>
    </source>
</evidence>
<gene>
    <name evidence="1" type="ORF">APG10_01150</name>
    <name evidence="2" type="ORF">APG11_00315</name>
    <name evidence="3" type="ORF">APG12_01312</name>
</gene>
<name>A0A150IXN3_9EURY</name>
<dbReference type="Proteomes" id="UP000092403">
    <property type="component" value="Unassembled WGS sequence"/>
</dbReference>
<organism evidence="3 6">
    <name type="scientific">Candidatus Methanofastidiosum methylothiophilum</name>
    <dbReference type="NCBI Taxonomy" id="1705564"/>
    <lineage>
        <taxon>Archaea</taxon>
        <taxon>Methanobacteriati</taxon>
        <taxon>Methanobacteriota</taxon>
        <taxon>Stenosarchaea group</taxon>
        <taxon>Candidatus Methanofastidiosia</taxon>
        <taxon>Candidatus Methanofastidiosales</taxon>
        <taxon>Candidatus Methanofastidiosaceae</taxon>
        <taxon>Candidatus Methanofastidiosum</taxon>
    </lineage>
</organism>
<evidence type="ECO:0000313" key="5">
    <source>
        <dbReference type="Proteomes" id="UP000092401"/>
    </source>
</evidence>
<dbReference type="Proteomes" id="UP000092401">
    <property type="component" value="Unassembled WGS sequence"/>
</dbReference>
<accession>A0A150IXN3</accession>
<reference evidence="4 5" key="1">
    <citation type="journal article" date="2016" name="ISME J.">
        <title>Chasing the elusive Euryarchaeota class WSA2: genomes reveal a uniquely fastidious methyl-reducing methanogen.</title>
        <authorList>
            <person name="Nobu M.K."/>
            <person name="Narihiro T."/>
            <person name="Kuroda K."/>
            <person name="Mei R."/>
            <person name="Liu W.T."/>
        </authorList>
    </citation>
    <scope>NUCLEOTIDE SEQUENCE [LARGE SCALE GENOMIC DNA]</scope>
    <source>
        <strain evidence="1">B03fssc0709_Meth_Bin005</strain>
        <strain evidence="2">B15fssc0709_Meth_Bin003</strain>
        <strain evidence="3">BMIXfssc0709_Meth_Bin006</strain>
    </source>
</reference>
<accession>A0A150IUF1</accession>
<evidence type="ECO:0000313" key="2">
    <source>
        <dbReference type="EMBL" id="KYC48508.1"/>
    </source>
</evidence>
<protein>
    <submittedName>
        <fullName evidence="3">Uncharacterized protein</fullName>
    </submittedName>
</protein>
<dbReference type="EMBL" id="LNGF01000004">
    <property type="protein sequence ID" value="KYC48508.1"/>
    <property type="molecule type" value="Genomic_DNA"/>
</dbReference>
<evidence type="ECO:0000313" key="4">
    <source>
        <dbReference type="Proteomes" id="UP000091929"/>
    </source>
</evidence>
<sequence>MKLPKGHIVKTSVKYEMKMDSLEDFIKQSLIEIDNFTGYIRILADNGEYEEEIKAFLFEGEIIGGERKLISSGTVFYGNECGFDSCFEFIRCGLSVVRLTSNDISMVKISYPECIINRDLQMEEQQETNNREDILKKYRIKELSDSEITDLLEKLNGD</sequence>
<dbReference type="Proteomes" id="UP000091929">
    <property type="component" value="Unassembled WGS sequence"/>
</dbReference>
<evidence type="ECO:0000313" key="1">
    <source>
        <dbReference type="EMBL" id="KYC45098.1"/>
    </source>
</evidence>